<proteinExistence type="predicted"/>
<dbReference type="InterPro" id="IPR023772">
    <property type="entry name" value="DNA-bd_HTH_TetR-type_CS"/>
</dbReference>
<feature type="domain" description="HTH tetR-type" evidence="5">
    <location>
        <begin position="17"/>
        <end position="77"/>
    </location>
</feature>
<dbReference type="Pfam" id="PF17754">
    <property type="entry name" value="TetR_C_14"/>
    <property type="match status" value="1"/>
</dbReference>
<evidence type="ECO:0000259" key="5">
    <source>
        <dbReference type="PROSITE" id="PS50977"/>
    </source>
</evidence>
<dbReference type="Gene3D" id="1.10.357.10">
    <property type="entry name" value="Tetracycline Repressor, domain 2"/>
    <property type="match status" value="1"/>
</dbReference>
<evidence type="ECO:0000256" key="3">
    <source>
        <dbReference type="ARBA" id="ARBA00023163"/>
    </source>
</evidence>
<dbReference type="OrthoDB" id="8688418at2"/>
<dbReference type="Pfam" id="PF00440">
    <property type="entry name" value="TetR_N"/>
    <property type="match status" value="1"/>
</dbReference>
<dbReference type="RefSeq" id="WP_143987585.1">
    <property type="nucleotide sequence ID" value="NZ_CP041692.1"/>
</dbReference>
<dbReference type="InterPro" id="IPR001647">
    <property type="entry name" value="HTH_TetR"/>
</dbReference>
<dbReference type="Gene3D" id="1.10.10.60">
    <property type="entry name" value="Homeodomain-like"/>
    <property type="match status" value="1"/>
</dbReference>
<protein>
    <submittedName>
        <fullName evidence="6">TetR family transcriptional regulator</fullName>
    </submittedName>
</protein>
<dbReference type="GO" id="GO:0003700">
    <property type="term" value="F:DNA-binding transcription factor activity"/>
    <property type="evidence" value="ECO:0007669"/>
    <property type="project" value="TreeGrafter"/>
</dbReference>
<sequence>MTTTAGTSTGLRERKKRRTQQALQAAAIRLMSENGFARTTIDQIADAADVSPRTFFRYFPSKESALLTDLQDEVVAVHLAAAPAELSIAAAYEAAVRAAFDDLSAEEWKVEQARMRLVVTTPELGVTAAVIGALRPIEDAGEFIRRRLGLEADDPRPAVYAAMLVAAVAAAVVPLLADLEDGALDRAALLDAMHLGVEVLQDGFPTGLEP</sequence>
<reference evidence="6 7" key="1">
    <citation type="submission" date="2019-07" db="EMBL/GenBank/DDBJ databases">
        <title>Microlunatus dokdonensis sp. nov. isolated from the rhizospheric soil of the wild plant Elymus tsukushiensis.</title>
        <authorList>
            <person name="Ghim S.-Y."/>
            <person name="Hwang Y.-J."/>
            <person name="Son J.-S."/>
            <person name="Shin J.-H."/>
        </authorList>
    </citation>
    <scope>NUCLEOTIDE SEQUENCE [LARGE SCALE GENOMIC DNA]</scope>
    <source>
        <strain evidence="6 7">KUDC0627</strain>
    </source>
</reference>
<gene>
    <name evidence="6" type="ORF">FOE78_18465</name>
</gene>
<evidence type="ECO:0000256" key="4">
    <source>
        <dbReference type="PROSITE-ProRule" id="PRU00335"/>
    </source>
</evidence>
<dbReference type="EMBL" id="CP041692">
    <property type="protein sequence ID" value="QDP97628.1"/>
    <property type="molecule type" value="Genomic_DNA"/>
</dbReference>
<keyword evidence="2 4" id="KW-0238">DNA-binding</keyword>
<dbReference type="AlphaFoldDB" id="A0A516Q2J5"/>
<keyword evidence="7" id="KW-1185">Reference proteome</keyword>
<name>A0A516Q2J5_9ACTN</name>
<feature type="DNA-binding region" description="H-T-H motif" evidence="4">
    <location>
        <begin position="40"/>
        <end position="59"/>
    </location>
</feature>
<dbReference type="SUPFAM" id="SSF46689">
    <property type="entry name" value="Homeodomain-like"/>
    <property type="match status" value="1"/>
</dbReference>
<dbReference type="PROSITE" id="PS50977">
    <property type="entry name" value="HTH_TETR_2"/>
    <property type="match status" value="1"/>
</dbReference>
<dbReference type="PANTHER" id="PTHR30055:SF238">
    <property type="entry name" value="MYCOFACTOCIN BIOSYNTHESIS TRANSCRIPTIONAL REGULATOR MFTR-RELATED"/>
    <property type="match status" value="1"/>
</dbReference>
<accession>A0A516Q2J5</accession>
<dbReference type="InterPro" id="IPR041347">
    <property type="entry name" value="MftR_C"/>
</dbReference>
<dbReference type="InterPro" id="IPR050109">
    <property type="entry name" value="HTH-type_TetR-like_transc_reg"/>
</dbReference>
<dbReference type="KEGG" id="mik:FOE78_18465"/>
<evidence type="ECO:0000256" key="2">
    <source>
        <dbReference type="ARBA" id="ARBA00023125"/>
    </source>
</evidence>
<evidence type="ECO:0000313" key="7">
    <source>
        <dbReference type="Proteomes" id="UP000319263"/>
    </source>
</evidence>
<organism evidence="6 7">
    <name type="scientific">Microlunatus elymi</name>
    <dbReference type="NCBI Taxonomy" id="2596828"/>
    <lineage>
        <taxon>Bacteria</taxon>
        <taxon>Bacillati</taxon>
        <taxon>Actinomycetota</taxon>
        <taxon>Actinomycetes</taxon>
        <taxon>Propionibacteriales</taxon>
        <taxon>Propionibacteriaceae</taxon>
        <taxon>Microlunatus</taxon>
    </lineage>
</organism>
<dbReference type="GO" id="GO:0000976">
    <property type="term" value="F:transcription cis-regulatory region binding"/>
    <property type="evidence" value="ECO:0007669"/>
    <property type="project" value="TreeGrafter"/>
</dbReference>
<dbReference type="PROSITE" id="PS01081">
    <property type="entry name" value="HTH_TETR_1"/>
    <property type="match status" value="1"/>
</dbReference>
<evidence type="ECO:0000313" key="6">
    <source>
        <dbReference type="EMBL" id="QDP97628.1"/>
    </source>
</evidence>
<dbReference type="InterPro" id="IPR009057">
    <property type="entry name" value="Homeodomain-like_sf"/>
</dbReference>
<dbReference type="Proteomes" id="UP000319263">
    <property type="component" value="Chromosome"/>
</dbReference>
<evidence type="ECO:0000256" key="1">
    <source>
        <dbReference type="ARBA" id="ARBA00023015"/>
    </source>
</evidence>
<keyword evidence="3" id="KW-0804">Transcription</keyword>
<dbReference type="PANTHER" id="PTHR30055">
    <property type="entry name" value="HTH-TYPE TRANSCRIPTIONAL REGULATOR RUTR"/>
    <property type="match status" value="1"/>
</dbReference>
<dbReference type="PRINTS" id="PR00455">
    <property type="entry name" value="HTHTETR"/>
</dbReference>
<keyword evidence="1" id="KW-0805">Transcription regulation</keyword>